<dbReference type="GO" id="GO:0016747">
    <property type="term" value="F:acyltransferase activity, transferring groups other than amino-acyl groups"/>
    <property type="evidence" value="ECO:0007669"/>
    <property type="project" value="InterPro"/>
</dbReference>
<organism evidence="4 5">
    <name type="scientific">Pseudomonas indica</name>
    <dbReference type="NCBI Taxonomy" id="137658"/>
    <lineage>
        <taxon>Bacteria</taxon>
        <taxon>Pseudomonadati</taxon>
        <taxon>Pseudomonadota</taxon>
        <taxon>Gammaproteobacteria</taxon>
        <taxon>Pseudomonadales</taxon>
        <taxon>Pseudomonadaceae</taxon>
        <taxon>Pseudomonas</taxon>
    </lineage>
</organism>
<evidence type="ECO:0000256" key="1">
    <source>
        <dbReference type="ARBA" id="ARBA00022679"/>
    </source>
</evidence>
<feature type="domain" description="N-acetyltransferase" evidence="3">
    <location>
        <begin position="4"/>
        <end position="174"/>
    </location>
</feature>
<evidence type="ECO:0000313" key="5">
    <source>
        <dbReference type="Proteomes" id="UP000198706"/>
    </source>
</evidence>
<dbReference type="SUPFAM" id="SSF55729">
    <property type="entry name" value="Acyl-CoA N-acyltransferases (Nat)"/>
    <property type="match status" value="1"/>
</dbReference>
<dbReference type="Pfam" id="PF00583">
    <property type="entry name" value="Acetyltransf_1"/>
    <property type="match status" value="1"/>
</dbReference>
<dbReference type="Proteomes" id="UP000198706">
    <property type="component" value="Unassembled WGS sequence"/>
</dbReference>
<proteinExistence type="predicted"/>
<name>A0A1G9K524_9PSED</name>
<dbReference type="PANTHER" id="PTHR43877">
    <property type="entry name" value="AMINOALKYLPHOSPHONATE N-ACETYLTRANSFERASE-RELATED-RELATED"/>
    <property type="match status" value="1"/>
</dbReference>
<protein>
    <submittedName>
        <fullName evidence="4">Acetyltransferase</fullName>
    </submittedName>
</protein>
<dbReference type="AlphaFoldDB" id="A0A1G9K524"/>
<dbReference type="PROSITE" id="PS51186">
    <property type="entry name" value="GNAT"/>
    <property type="match status" value="1"/>
</dbReference>
<keyword evidence="1 4" id="KW-0808">Transferase</keyword>
<reference evidence="4 5" key="1">
    <citation type="submission" date="2016-10" db="EMBL/GenBank/DDBJ databases">
        <authorList>
            <person name="de Groot N.N."/>
        </authorList>
    </citation>
    <scope>NUCLEOTIDE SEQUENCE [LARGE SCALE GENOMIC DNA]</scope>
    <source>
        <strain evidence="4 5">JCM 21544</strain>
    </source>
</reference>
<gene>
    <name evidence="4" type="ORF">SAMN05216186_12138</name>
</gene>
<accession>A0A1G9K524</accession>
<sequence>MSNLTITRVAADDFERYRPGLAELLMDAVRHGASVGFLADMHVSEANALFDRYLPGLHDGSRLLWVAEAGGRVLGSVQLALCQDRNGLNRAEVQKLLVLSSARRRGIARQLMQRMEGEAQELQRGLLYLDTEAGCPAEKFYQAMGYTCIGGMPDYACGPDGVYRANAIYYKTLSRRVS</sequence>
<dbReference type="InterPro" id="IPR050832">
    <property type="entry name" value="Bact_Acetyltransf"/>
</dbReference>
<evidence type="ECO:0000259" key="3">
    <source>
        <dbReference type="PROSITE" id="PS51186"/>
    </source>
</evidence>
<dbReference type="EMBL" id="FNFD01000021">
    <property type="protein sequence ID" value="SDL44363.1"/>
    <property type="molecule type" value="Genomic_DNA"/>
</dbReference>
<dbReference type="RefSeq" id="WP_084338793.1">
    <property type="nucleotide sequence ID" value="NZ_FNFD01000021.1"/>
</dbReference>
<keyword evidence="2" id="KW-0012">Acyltransferase</keyword>
<dbReference type="InterPro" id="IPR000182">
    <property type="entry name" value="GNAT_dom"/>
</dbReference>
<dbReference type="CDD" id="cd04301">
    <property type="entry name" value="NAT_SF"/>
    <property type="match status" value="1"/>
</dbReference>
<dbReference type="InterPro" id="IPR016181">
    <property type="entry name" value="Acyl_CoA_acyltransferase"/>
</dbReference>
<dbReference type="Gene3D" id="3.40.630.30">
    <property type="match status" value="1"/>
</dbReference>
<dbReference type="STRING" id="137658.SAMN05216186_12138"/>
<keyword evidence="5" id="KW-1185">Reference proteome</keyword>
<evidence type="ECO:0000313" key="4">
    <source>
        <dbReference type="EMBL" id="SDL44363.1"/>
    </source>
</evidence>
<evidence type="ECO:0000256" key="2">
    <source>
        <dbReference type="ARBA" id="ARBA00023315"/>
    </source>
</evidence>